<sequence length="359" mass="40705">MEIVANIPTPEECASQILDYTGHIVEPEAAGELWLKILQHKWFLSEKLGRDVGIKVACLDFFENTQANLPDVREEEIARILRELGGTLVDRNIWDTISDTQPPKKIVEKRIILPLTKVDLARKHGVVPPKTIIFFGPPGTGKTHFVRAIAGVLKWWYVEVSPSDLMADGQDRLGLNLKALMEKATRLEEAVIFIDEFEEIAASRDNASRMDKSITNEFLKQVPILKKRGGKILLICATNYIRELDAALLRPGRFDCIIPVGGLDHAGLKTIFDHYLSQTNAGEVDSDRIVSLIPFYTPADIEYLFQKVTHAAFERELSLGRDYQITTDLFLEKIPEVKPSLTDKIIAEFERDCREFTRY</sequence>
<dbReference type="SMART" id="SM00382">
    <property type="entry name" value="AAA"/>
    <property type="match status" value="1"/>
</dbReference>
<comment type="caution">
    <text evidence="3">The sequence shown here is derived from an EMBL/GenBank/DDBJ whole genome shotgun (WGS) entry which is preliminary data.</text>
</comment>
<dbReference type="InterPro" id="IPR025111">
    <property type="entry name" value="DUF4032"/>
</dbReference>
<feature type="domain" description="AAA+ ATPase" evidence="2">
    <location>
        <begin position="128"/>
        <end position="264"/>
    </location>
</feature>
<dbReference type="GO" id="GO:0016887">
    <property type="term" value="F:ATP hydrolysis activity"/>
    <property type="evidence" value="ECO:0007669"/>
    <property type="project" value="InterPro"/>
</dbReference>
<dbReference type="CDD" id="cd19481">
    <property type="entry name" value="RecA-like_protease"/>
    <property type="match status" value="1"/>
</dbReference>
<accession>A0A7C4EXD8</accession>
<dbReference type="InterPro" id="IPR027417">
    <property type="entry name" value="P-loop_NTPase"/>
</dbReference>
<dbReference type="Gene3D" id="3.40.50.300">
    <property type="entry name" value="P-loop containing nucleotide triphosphate hydrolases"/>
    <property type="match status" value="1"/>
</dbReference>
<dbReference type="InterPro" id="IPR050304">
    <property type="entry name" value="MT-severing_AAA_ATPase"/>
</dbReference>
<protein>
    <submittedName>
        <fullName evidence="3">DUF4032 domain-containing protein</fullName>
    </submittedName>
</protein>
<dbReference type="SUPFAM" id="SSF52540">
    <property type="entry name" value="P-loop containing nucleoside triphosphate hydrolases"/>
    <property type="match status" value="1"/>
</dbReference>
<gene>
    <name evidence="3" type="ORF">ENV54_07865</name>
</gene>
<dbReference type="GO" id="GO:0005524">
    <property type="term" value="F:ATP binding"/>
    <property type="evidence" value="ECO:0007669"/>
    <property type="project" value="UniProtKB-KW"/>
</dbReference>
<name>A0A7C4EXD8_9BACT</name>
<evidence type="ECO:0000259" key="2">
    <source>
        <dbReference type="SMART" id="SM00382"/>
    </source>
</evidence>
<dbReference type="Pfam" id="PF13224">
    <property type="entry name" value="DUF4032"/>
    <property type="match status" value="1"/>
</dbReference>
<dbReference type="PROSITE" id="PS00674">
    <property type="entry name" value="AAA"/>
    <property type="match status" value="1"/>
</dbReference>
<dbReference type="Gene3D" id="1.10.8.60">
    <property type="match status" value="1"/>
</dbReference>
<keyword evidence="1" id="KW-0067">ATP-binding</keyword>
<dbReference type="InterPro" id="IPR003960">
    <property type="entry name" value="ATPase_AAA_CS"/>
</dbReference>
<dbReference type="InterPro" id="IPR003959">
    <property type="entry name" value="ATPase_AAA_core"/>
</dbReference>
<proteinExistence type="inferred from homology"/>
<dbReference type="PANTHER" id="PTHR23074">
    <property type="entry name" value="AAA DOMAIN-CONTAINING"/>
    <property type="match status" value="1"/>
</dbReference>
<evidence type="ECO:0000256" key="1">
    <source>
        <dbReference type="RuleBase" id="RU003651"/>
    </source>
</evidence>
<dbReference type="InterPro" id="IPR003593">
    <property type="entry name" value="AAA+_ATPase"/>
</dbReference>
<dbReference type="PANTHER" id="PTHR23074:SF83">
    <property type="entry name" value="VACUOLAR PROTEIN SORTING-ASSOCIATED PROTEIN 4A"/>
    <property type="match status" value="1"/>
</dbReference>
<reference evidence="3" key="1">
    <citation type="journal article" date="2020" name="mSystems">
        <title>Genome- and Community-Level Interaction Insights into Carbon Utilization and Element Cycling Functions of Hydrothermarchaeota in Hydrothermal Sediment.</title>
        <authorList>
            <person name="Zhou Z."/>
            <person name="Liu Y."/>
            <person name="Xu W."/>
            <person name="Pan J."/>
            <person name="Luo Z.H."/>
            <person name="Li M."/>
        </authorList>
    </citation>
    <scope>NUCLEOTIDE SEQUENCE [LARGE SCALE GENOMIC DNA]</scope>
    <source>
        <strain evidence="3">SpSt-769</strain>
    </source>
</reference>
<organism evidence="3">
    <name type="scientific">Desulfomonile tiedjei</name>
    <dbReference type="NCBI Taxonomy" id="2358"/>
    <lineage>
        <taxon>Bacteria</taxon>
        <taxon>Pseudomonadati</taxon>
        <taxon>Thermodesulfobacteriota</taxon>
        <taxon>Desulfomonilia</taxon>
        <taxon>Desulfomonilales</taxon>
        <taxon>Desulfomonilaceae</taxon>
        <taxon>Desulfomonile</taxon>
    </lineage>
</organism>
<keyword evidence="1" id="KW-0547">Nucleotide-binding</keyword>
<comment type="similarity">
    <text evidence="1">Belongs to the AAA ATPase family.</text>
</comment>
<dbReference type="AlphaFoldDB" id="A0A7C4EXD8"/>
<evidence type="ECO:0000313" key="3">
    <source>
        <dbReference type="EMBL" id="HGH61197.1"/>
    </source>
</evidence>
<dbReference type="Pfam" id="PF00004">
    <property type="entry name" value="AAA"/>
    <property type="match status" value="1"/>
</dbReference>
<dbReference type="EMBL" id="DTGT01000244">
    <property type="protein sequence ID" value="HGH61197.1"/>
    <property type="molecule type" value="Genomic_DNA"/>
</dbReference>